<dbReference type="GO" id="GO:1901224">
    <property type="term" value="P:positive regulation of non-canonical NF-kappaB signal transduction"/>
    <property type="evidence" value="ECO:0007669"/>
    <property type="project" value="TreeGrafter"/>
</dbReference>
<dbReference type="SUPFAM" id="SSF52058">
    <property type="entry name" value="L domain-like"/>
    <property type="match status" value="1"/>
</dbReference>
<protein>
    <submittedName>
        <fullName evidence="5">Uncharacterized protein</fullName>
    </submittedName>
</protein>
<dbReference type="Gene3D" id="3.80.10.10">
    <property type="entry name" value="Ribonuclease Inhibitor"/>
    <property type="match status" value="1"/>
</dbReference>
<dbReference type="Pfam" id="PF13855">
    <property type="entry name" value="LRR_8"/>
    <property type="match status" value="1"/>
</dbReference>
<organism evidence="5 6">
    <name type="scientific">Zoarces viviparus</name>
    <name type="common">Viviparous eelpout</name>
    <name type="synonym">Blennius viviparus</name>
    <dbReference type="NCBI Taxonomy" id="48416"/>
    <lineage>
        <taxon>Eukaryota</taxon>
        <taxon>Metazoa</taxon>
        <taxon>Chordata</taxon>
        <taxon>Craniata</taxon>
        <taxon>Vertebrata</taxon>
        <taxon>Euteleostomi</taxon>
        <taxon>Actinopterygii</taxon>
        <taxon>Neopterygii</taxon>
        <taxon>Teleostei</taxon>
        <taxon>Neoteleostei</taxon>
        <taxon>Acanthomorphata</taxon>
        <taxon>Eupercaria</taxon>
        <taxon>Perciformes</taxon>
        <taxon>Cottioidei</taxon>
        <taxon>Zoarcales</taxon>
        <taxon>Zoarcidae</taxon>
        <taxon>Zoarcinae</taxon>
        <taxon>Zoarces</taxon>
    </lineage>
</organism>
<dbReference type="SMART" id="SM00369">
    <property type="entry name" value="LRR_TYP"/>
    <property type="match status" value="3"/>
</dbReference>
<evidence type="ECO:0000256" key="3">
    <source>
        <dbReference type="SAM" id="MobiDB-lite"/>
    </source>
</evidence>
<dbReference type="PANTHER" id="PTHR31450">
    <property type="entry name" value="LEUCINE-RICH REPEAT-CONTAINING PROTEIN 19 LRRC19 FAMILY MEMBER"/>
    <property type="match status" value="1"/>
</dbReference>
<comment type="caution">
    <text evidence="5">The sequence shown here is derived from an EMBL/GenBank/DDBJ whole genome shotgun (WGS) entry which is preliminary data.</text>
</comment>
<dbReference type="AlphaFoldDB" id="A0AAW1F0Y6"/>
<keyword evidence="4" id="KW-0732">Signal</keyword>
<dbReference type="EMBL" id="JBCEZU010000112">
    <property type="protein sequence ID" value="KAK9528221.1"/>
    <property type="molecule type" value="Genomic_DNA"/>
</dbReference>
<proteinExistence type="predicted"/>
<gene>
    <name evidence="5" type="ORF">VZT92_014705</name>
</gene>
<keyword evidence="2" id="KW-0677">Repeat</keyword>
<feature type="region of interest" description="Disordered" evidence="3">
    <location>
        <begin position="314"/>
        <end position="337"/>
    </location>
</feature>
<accession>A0AAW1F0Y6</accession>
<name>A0AAW1F0Y6_ZOAVI</name>
<sequence>MDGWRQPLLLLWLTSLVATTILGSNAEVVEEEALVKNLTDKLLRVIPHSCNGSSVTELVIEESLITLNETDRLALASYPRLVELHLDGNLVTSIPAKYFSVVPQLRALSLSGNKISSLDPESFSGLDVLSELDLSHNLLTSLHTQIFRRLTNLQVLKLHSNPWNCSCPLLSSIAEAKAAGLTVGGKQITCASPDNQAGRDLLQAAAMCYPSPPSLFTTDPQKAVNSQNSSSHKLNINKDPTPVLGNTWKFAGCVAALAMCTSVLILCAIKGPSLYKLFHNYRHRRLRQEEDAVSTVFSETGRHVNHQTFTFKQDNGQIEEEEEGDGYFEDPYIKSEE</sequence>
<dbReference type="InterPro" id="IPR001611">
    <property type="entry name" value="Leu-rich_rpt"/>
</dbReference>
<feature type="compositionally biased region" description="Acidic residues" evidence="3">
    <location>
        <begin position="317"/>
        <end position="328"/>
    </location>
</feature>
<evidence type="ECO:0000313" key="6">
    <source>
        <dbReference type="Proteomes" id="UP001488805"/>
    </source>
</evidence>
<keyword evidence="6" id="KW-1185">Reference proteome</keyword>
<dbReference type="PANTHER" id="PTHR31450:SF4">
    <property type="entry name" value="LEUCINE-RICH REPEAT-CONTAINING PROTEIN 19"/>
    <property type="match status" value="1"/>
</dbReference>
<evidence type="ECO:0000256" key="1">
    <source>
        <dbReference type="ARBA" id="ARBA00022614"/>
    </source>
</evidence>
<dbReference type="InterPro" id="IPR032675">
    <property type="entry name" value="LRR_dom_sf"/>
</dbReference>
<keyword evidence="1" id="KW-0433">Leucine-rich repeat</keyword>
<evidence type="ECO:0000313" key="5">
    <source>
        <dbReference type="EMBL" id="KAK9528221.1"/>
    </source>
</evidence>
<dbReference type="GO" id="GO:0038023">
    <property type="term" value="F:signaling receptor activity"/>
    <property type="evidence" value="ECO:0007669"/>
    <property type="project" value="TreeGrafter"/>
</dbReference>
<feature type="signal peptide" evidence="4">
    <location>
        <begin position="1"/>
        <end position="23"/>
    </location>
</feature>
<feature type="chain" id="PRO_5043631930" evidence="4">
    <location>
        <begin position="24"/>
        <end position="337"/>
    </location>
</feature>
<dbReference type="InterPro" id="IPR003591">
    <property type="entry name" value="Leu-rich_rpt_typical-subtyp"/>
</dbReference>
<evidence type="ECO:0000256" key="4">
    <source>
        <dbReference type="SAM" id="SignalP"/>
    </source>
</evidence>
<dbReference type="Pfam" id="PF15176">
    <property type="entry name" value="LRR19-TM"/>
    <property type="match status" value="1"/>
</dbReference>
<dbReference type="Proteomes" id="UP001488805">
    <property type="component" value="Unassembled WGS sequence"/>
</dbReference>
<evidence type="ECO:0000256" key="2">
    <source>
        <dbReference type="ARBA" id="ARBA00022737"/>
    </source>
</evidence>
<dbReference type="PROSITE" id="PS51450">
    <property type="entry name" value="LRR"/>
    <property type="match status" value="1"/>
</dbReference>
<dbReference type="GO" id="GO:0005886">
    <property type="term" value="C:plasma membrane"/>
    <property type="evidence" value="ECO:0007669"/>
    <property type="project" value="TreeGrafter"/>
</dbReference>
<reference evidence="5 6" key="1">
    <citation type="journal article" date="2024" name="Genome Biol. Evol.">
        <title>Chromosome-level genome assembly of the viviparous eelpout Zoarces viviparus.</title>
        <authorList>
            <person name="Fuhrmann N."/>
            <person name="Brasseur M.V."/>
            <person name="Bakowski C.E."/>
            <person name="Podsiadlowski L."/>
            <person name="Prost S."/>
            <person name="Krehenwinkel H."/>
            <person name="Mayer C."/>
        </authorList>
    </citation>
    <scope>NUCLEOTIDE SEQUENCE [LARGE SCALE GENOMIC DNA]</scope>
    <source>
        <strain evidence="5">NO-MEL_2022_Ind0_liver</strain>
    </source>
</reference>